<gene>
    <name evidence="1" type="primary">ORF21637</name>
</gene>
<dbReference type="EMBL" id="HACG01007091">
    <property type="protein sequence ID" value="CEK53956.1"/>
    <property type="molecule type" value="Transcribed_RNA"/>
</dbReference>
<organism evidence="1">
    <name type="scientific">Arion vulgaris</name>
    <dbReference type="NCBI Taxonomy" id="1028688"/>
    <lineage>
        <taxon>Eukaryota</taxon>
        <taxon>Metazoa</taxon>
        <taxon>Spiralia</taxon>
        <taxon>Lophotrochozoa</taxon>
        <taxon>Mollusca</taxon>
        <taxon>Gastropoda</taxon>
        <taxon>Heterobranchia</taxon>
        <taxon>Euthyneura</taxon>
        <taxon>Panpulmonata</taxon>
        <taxon>Eupulmonata</taxon>
        <taxon>Stylommatophora</taxon>
        <taxon>Helicina</taxon>
        <taxon>Arionoidea</taxon>
        <taxon>Arionidae</taxon>
        <taxon>Arion</taxon>
    </lineage>
</organism>
<dbReference type="AlphaFoldDB" id="A0A0B6YDW6"/>
<proteinExistence type="predicted"/>
<accession>A0A0B6YDW6</accession>
<sequence>TSVKTIRHVYNQLTLRTISMHIHHYLLKEPVFAQSSVISVLLSDYAKHSTG</sequence>
<feature type="non-terminal residue" evidence="1">
    <location>
        <position position="1"/>
    </location>
</feature>
<name>A0A0B6YDW6_9EUPU</name>
<reference evidence="1" key="1">
    <citation type="submission" date="2014-12" db="EMBL/GenBank/DDBJ databases">
        <title>Insight into the proteome of Arion vulgaris.</title>
        <authorList>
            <person name="Aradska J."/>
            <person name="Bulat T."/>
            <person name="Smidak R."/>
            <person name="Sarate P."/>
            <person name="Gangsoo J."/>
            <person name="Sialana F."/>
            <person name="Bilban M."/>
            <person name="Lubec G."/>
        </authorList>
    </citation>
    <scope>NUCLEOTIDE SEQUENCE</scope>
    <source>
        <tissue evidence="1">Skin</tissue>
    </source>
</reference>
<protein>
    <submittedName>
        <fullName evidence="1">Uncharacterized protein</fullName>
    </submittedName>
</protein>
<evidence type="ECO:0000313" key="1">
    <source>
        <dbReference type="EMBL" id="CEK53956.1"/>
    </source>
</evidence>